<dbReference type="RefSeq" id="WP_103896700.1">
    <property type="nucleotide sequence ID" value="NZ_FNUK01000033.1"/>
</dbReference>
<dbReference type="EMBL" id="FNUK01000033">
    <property type="protein sequence ID" value="SEG12648.1"/>
    <property type="molecule type" value="Genomic_DNA"/>
</dbReference>
<feature type="active site" evidence="1">
    <location>
        <position position="48"/>
    </location>
</feature>
<gene>
    <name evidence="4" type="ORF">SAMN05660865_01807</name>
</gene>
<keyword evidence="5" id="KW-1185">Reference proteome</keyword>
<dbReference type="InterPro" id="IPR025540">
    <property type="entry name" value="FlK"/>
</dbReference>
<name>A0A1H5XLM8_9CLOT</name>
<accession>A0A1H5XLM8</accession>
<evidence type="ECO:0000313" key="5">
    <source>
        <dbReference type="Proteomes" id="UP000242850"/>
    </source>
</evidence>
<evidence type="ECO:0000259" key="3">
    <source>
        <dbReference type="Pfam" id="PF22636"/>
    </source>
</evidence>
<dbReference type="Pfam" id="PF22636">
    <property type="entry name" value="FlK"/>
    <property type="match status" value="1"/>
</dbReference>
<feature type="binding site" evidence="2">
    <location>
        <position position="67"/>
    </location>
    <ligand>
        <name>substrate</name>
    </ligand>
</feature>
<feature type="binding site" evidence="2">
    <location>
        <position position="67"/>
    </location>
    <ligand>
        <name>CoA</name>
        <dbReference type="ChEBI" id="CHEBI:57287"/>
    </ligand>
</feature>
<dbReference type="PANTHER" id="PTHR36934:SF1">
    <property type="entry name" value="THIOESTERASE DOMAIN-CONTAINING PROTEIN"/>
    <property type="match status" value="1"/>
</dbReference>
<feature type="domain" description="Fluoroacetyl-CoA-specific thioesterase-like" evidence="3">
    <location>
        <begin position="21"/>
        <end position="124"/>
    </location>
</feature>
<dbReference type="PIRSF" id="PIRSF014972">
    <property type="entry name" value="FlK"/>
    <property type="match status" value="1"/>
</dbReference>
<feature type="active site" evidence="1">
    <location>
        <position position="40"/>
    </location>
</feature>
<dbReference type="SUPFAM" id="SSF54637">
    <property type="entry name" value="Thioesterase/thiol ester dehydrase-isomerase"/>
    <property type="match status" value="1"/>
</dbReference>
<feature type="active site" evidence="1">
    <location>
        <position position="74"/>
    </location>
</feature>
<evidence type="ECO:0000256" key="2">
    <source>
        <dbReference type="PIRSR" id="PIRSR014972-2"/>
    </source>
</evidence>
<dbReference type="PANTHER" id="PTHR36934">
    <property type="entry name" value="BLR0278 PROTEIN"/>
    <property type="match status" value="1"/>
</dbReference>
<sequence>MEKDVLNKVTVGINSVIETNVKEKDSAKNYASGAVDVLSTPALIGYIECAAKDAVDLHLPTGYTTVGTRLDVKHLAATPIGMKIRAVAELIEVDGRRLVFKVEAYDEVEKIMEGIHERYIVNVEKFMSKVNDKK</sequence>
<organism evidence="4 5">
    <name type="scientific">Caloramator fervidus</name>
    <dbReference type="NCBI Taxonomy" id="29344"/>
    <lineage>
        <taxon>Bacteria</taxon>
        <taxon>Bacillati</taxon>
        <taxon>Bacillota</taxon>
        <taxon>Clostridia</taxon>
        <taxon>Eubacteriales</taxon>
        <taxon>Clostridiaceae</taxon>
        <taxon>Caloramator</taxon>
    </lineage>
</organism>
<evidence type="ECO:0000256" key="1">
    <source>
        <dbReference type="PIRSR" id="PIRSR014972-1"/>
    </source>
</evidence>
<proteinExistence type="predicted"/>
<reference evidence="5" key="1">
    <citation type="submission" date="2016-10" db="EMBL/GenBank/DDBJ databases">
        <authorList>
            <person name="Varghese N."/>
            <person name="Submissions S."/>
        </authorList>
    </citation>
    <scope>NUCLEOTIDE SEQUENCE [LARGE SCALE GENOMIC DNA]</scope>
    <source>
        <strain evidence="5">DSM 5463</strain>
    </source>
</reference>
<protein>
    <submittedName>
        <fullName evidence="4">Thioesterase superfamily</fullName>
    </submittedName>
</protein>
<feature type="binding site" evidence="2">
    <location>
        <position position="118"/>
    </location>
    <ligand>
        <name>substrate</name>
    </ligand>
</feature>
<dbReference type="Gene3D" id="3.10.129.10">
    <property type="entry name" value="Hotdog Thioesterase"/>
    <property type="match status" value="1"/>
</dbReference>
<dbReference type="InterPro" id="IPR029069">
    <property type="entry name" value="HotDog_dom_sf"/>
</dbReference>
<dbReference type="InterPro" id="IPR054485">
    <property type="entry name" value="FlK-like_dom"/>
</dbReference>
<dbReference type="OrthoDB" id="6902891at2"/>
<dbReference type="AlphaFoldDB" id="A0A1H5XLM8"/>
<evidence type="ECO:0000313" key="4">
    <source>
        <dbReference type="EMBL" id="SEG12648.1"/>
    </source>
</evidence>
<dbReference type="Proteomes" id="UP000242850">
    <property type="component" value="Unassembled WGS sequence"/>
</dbReference>